<dbReference type="Pfam" id="PF00341">
    <property type="entry name" value="PDGF"/>
    <property type="match status" value="1"/>
</dbReference>
<dbReference type="PANTHER" id="PTHR11633">
    <property type="entry name" value="PLATELET-DERIVED GROWTH FACTOR"/>
    <property type="match status" value="1"/>
</dbReference>
<keyword evidence="8 13" id="KW-0339">Growth factor</keyword>
<protein>
    <recommendedName>
        <fullName evidence="3">Platelet-derived growth factor C</fullName>
    </recommendedName>
</protein>
<evidence type="ECO:0000256" key="1">
    <source>
        <dbReference type="ARBA" id="ARBA00004613"/>
    </source>
</evidence>
<dbReference type="FunFam" id="2.10.90.10:FF:000010">
    <property type="entry name" value="Platelet derived growth factor C"/>
    <property type="match status" value="1"/>
</dbReference>
<dbReference type="CDD" id="cd00135">
    <property type="entry name" value="PDGF"/>
    <property type="match status" value="1"/>
</dbReference>
<dbReference type="SMART" id="SM00141">
    <property type="entry name" value="PDGF"/>
    <property type="match status" value="1"/>
</dbReference>
<dbReference type="GO" id="GO:0008083">
    <property type="term" value="F:growth factor activity"/>
    <property type="evidence" value="ECO:0007669"/>
    <property type="project" value="UniProtKB-KW"/>
</dbReference>
<proteinExistence type="inferred from homology"/>
<evidence type="ECO:0000256" key="4">
    <source>
        <dbReference type="ARBA" id="ARBA00022473"/>
    </source>
</evidence>
<evidence type="ECO:0000313" key="17">
    <source>
        <dbReference type="EMBL" id="KAL3061006.1"/>
    </source>
</evidence>
<dbReference type="GO" id="GO:0051781">
    <property type="term" value="P:positive regulation of cell division"/>
    <property type="evidence" value="ECO:0007669"/>
    <property type="project" value="UniProtKB-KW"/>
</dbReference>
<evidence type="ECO:0000256" key="11">
    <source>
        <dbReference type="ARBA" id="ARBA00023246"/>
    </source>
</evidence>
<dbReference type="Gene3D" id="2.60.120.290">
    <property type="entry name" value="Spermadhesin, CUB domain"/>
    <property type="match status" value="1"/>
</dbReference>
<keyword evidence="11" id="KW-0497">Mitogen</keyword>
<evidence type="ECO:0000259" key="15">
    <source>
        <dbReference type="PROSITE" id="PS01180"/>
    </source>
</evidence>
<evidence type="ECO:0000256" key="9">
    <source>
        <dbReference type="ARBA" id="ARBA00023157"/>
    </source>
</evidence>
<dbReference type="SUPFAM" id="SSF57501">
    <property type="entry name" value="Cystine-knot cytokines"/>
    <property type="match status" value="1"/>
</dbReference>
<evidence type="ECO:0000313" key="18">
    <source>
        <dbReference type="Proteomes" id="UP001619887"/>
    </source>
</evidence>
<dbReference type="GO" id="GO:0005576">
    <property type="term" value="C:extracellular region"/>
    <property type="evidence" value="ECO:0007669"/>
    <property type="project" value="UniProtKB-SubCell"/>
</dbReference>
<keyword evidence="6" id="KW-0165">Cleavage on pair of basic residues</keyword>
<dbReference type="AlphaFoldDB" id="A0ABD2H4V5"/>
<dbReference type="InterPro" id="IPR000072">
    <property type="entry name" value="PDGF/VEGF_dom"/>
</dbReference>
<comment type="caution">
    <text evidence="12">Lacks conserved residue(s) required for the propagation of feature annotation.</text>
</comment>
<evidence type="ECO:0000256" key="12">
    <source>
        <dbReference type="PROSITE-ProRule" id="PRU00059"/>
    </source>
</evidence>
<dbReference type="FunFam" id="2.60.120.290:FF:000017">
    <property type="entry name" value="Platelet derived growth factor C"/>
    <property type="match status" value="1"/>
</dbReference>
<evidence type="ECO:0000256" key="8">
    <source>
        <dbReference type="ARBA" id="ARBA00023030"/>
    </source>
</evidence>
<dbReference type="SUPFAM" id="SSF49854">
    <property type="entry name" value="Spermadhesin, CUB domain"/>
    <property type="match status" value="1"/>
</dbReference>
<evidence type="ECO:0000259" key="16">
    <source>
        <dbReference type="PROSITE" id="PS50278"/>
    </source>
</evidence>
<dbReference type="InterPro" id="IPR000859">
    <property type="entry name" value="CUB_dom"/>
</dbReference>
<dbReference type="CDD" id="cd00041">
    <property type="entry name" value="CUB"/>
    <property type="match status" value="1"/>
</dbReference>
<comment type="caution">
    <text evidence="17">The sequence shown here is derived from an EMBL/GenBank/DDBJ whole genome shotgun (WGS) entry which is preliminary data.</text>
</comment>
<evidence type="ECO:0000256" key="2">
    <source>
        <dbReference type="ARBA" id="ARBA00006686"/>
    </source>
</evidence>
<keyword evidence="9" id="KW-1015">Disulfide bond</keyword>
<name>A0ABD2H4V5_PAGBO</name>
<feature type="domain" description="Platelet-derived growth factor (PDGF) family profile" evidence="16">
    <location>
        <begin position="270"/>
        <end position="362"/>
    </location>
</feature>
<evidence type="ECO:0000256" key="14">
    <source>
        <dbReference type="SAM" id="SignalP"/>
    </source>
</evidence>
<evidence type="ECO:0000256" key="6">
    <source>
        <dbReference type="ARBA" id="ARBA00022685"/>
    </source>
</evidence>
<evidence type="ECO:0000256" key="5">
    <source>
        <dbReference type="ARBA" id="ARBA00022525"/>
    </source>
</evidence>
<evidence type="ECO:0000256" key="13">
    <source>
        <dbReference type="RuleBase" id="RU003818"/>
    </source>
</evidence>
<dbReference type="Proteomes" id="UP001619887">
    <property type="component" value="Unassembled WGS sequence"/>
</dbReference>
<dbReference type="PROSITE" id="PS01180">
    <property type="entry name" value="CUB"/>
    <property type="match status" value="1"/>
</dbReference>
<dbReference type="PANTHER" id="PTHR11633:SF5">
    <property type="entry name" value="PLATELET-DERIVED GROWTH FACTOR C"/>
    <property type="match status" value="1"/>
</dbReference>
<keyword evidence="18" id="KW-1185">Reference proteome</keyword>
<organism evidence="17 18">
    <name type="scientific">Pagothenia borchgrevinki</name>
    <name type="common">Bald rockcod</name>
    <name type="synonym">Trematomus borchgrevinki</name>
    <dbReference type="NCBI Taxonomy" id="8213"/>
    <lineage>
        <taxon>Eukaryota</taxon>
        <taxon>Metazoa</taxon>
        <taxon>Chordata</taxon>
        <taxon>Craniata</taxon>
        <taxon>Vertebrata</taxon>
        <taxon>Euteleostomi</taxon>
        <taxon>Actinopterygii</taxon>
        <taxon>Neopterygii</taxon>
        <taxon>Teleostei</taxon>
        <taxon>Neoteleostei</taxon>
        <taxon>Acanthomorphata</taxon>
        <taxon>Eupercaria</taxon>
        <taxon>Perciformes</taxon>
        <taxon>Notothenioidei</taxon>
        <taxon>Nototheniidae</taxon>
        <taxon>Pagothenia</taxon>
    </lineage>
</organism>
<comment type="similarity">
    <text evidence="2 13">Belongs to the PDGF/VEGF growth factor family.</text>
</comment>
<reference evidence="17 18" key="1">
    <citation type="journal article" date="2022" name="G3 (Bethesda)">
        <title>Evaluating Illumina-, Nanopore-, and PacBio-based genome assembly strategies with the bald notothen, Trematomus borchgrevinki.</title>
        <authorList>
            <person name="Rayamajhi N."/>
            <person name="Cheng C.C."/>
            <person name="Catchen J.M."/>
        </authorList>
    </citation>
    <scope>NUCLEOTIDE SEQUENCE [LARGE SCALE GENOMIC DNA]</scope>
    <source>
        <strain evidence="17">AGRC-2024</strain>
    </source>
</reference>
<keyword evidence="10" id="KW-0325">Glycoprotein</keyword>
<comment type="subcellular location">
    <subcellularLocation>
        <location evidence="1">Secreted</location>
    </subcellularLocation>
</comment>
<dbReference type="Pfam" id="PF00431">
    <property type="entry name" value="CUB"/>
    <property type="match status" value="1"/>
</dbReference>
<reference evidence="17 18" key="2">
    <citation type="journal article" date="2024" name="G3 (Bethesda)">
        <title>The genome of the cryopelagic Antarctic bald notothen, Trematomus borchgrevinki.</title>
        <authorList>
            <person name="Rayamajhi N."/>
            <person name="Rivera-Colon A.G."/>
            <person name="Minhas B.F."/>
            <person name="Cheng C.C."/>
            <person name="Catchen J.M."/>
        </authorList>
    </citation>
    <scope>NUCLEOTIDE SEQUENCE [LARGE SCALE GENOMIC DNA]</scope>
    <source>
        <strain evidence="17">AGRC-2024</strain>
    </source>
</reference>
<keyword evidence="5" id="KW-0964">Secreted</keyword>
<feature type="domain" description="CUB" evidence="15">
    <location>
        <begin position="66"/>
        <end position="182"/>
    </location>
</feature>
<evidence type="ECO:0000256" key="10">
    <source>
        <dbReference type="ARBA" id="ARBA00023180"/>
    </source>
</evidence>
<keyword evidence="4" id="KW-0217">Developmental protein</keyword>
<dbReference type="Gene3D" id="2.10.90.10">
    <property type="entry name" value="Cystine-knot cytokines"/>
    <property type="match status" value="1"/>
</dbReference>
<gene>
    <name evidence="17" type="ORF">OYC64_009257</name>
</gene>
<feature type="chain" id="PRO_5044891425" description="Platelet-derived growth factor C" evidence="14">
    <location>
        <begin position="43"/>
        <end position="364"/>
    </location>
</feature>
<dbReference type="InterPro" id="IPR035914">
    <property type="entry name" value="Sperma_CUB_dom_sf"/>
</dbReference>
<keyword evidence="7 14" id="KW-0732">Signal</keyword>
<evidence type="ECO:0000256" key="3">
    <source>
        <dbReference type="ARBA" id="ARBA00018877"/>
    </source>
</evidence>
<accession>A0ABD2H4V5</accession>
<dbReference type="EMBL" id="JBIYXZ010002072">
    <property type="protein sequence ID" value="KAL3061006.1"/>
    <property type="molecule type" value="Genomic_DNA"/>
</dbReference>
<dbReference type="InterPro" id="IPR029034">
    <property type="entry name" value="Cystine-knot_cytokine"/>
</dbReference>
<sequence length="364" mass="41388">MCVVIQTITSTELCDRQPPLIQMILPLLFLLASLLQQYGSEAESSHVSKFHTPSVKEQNGVQDSHQEKIITVSGEGMVHSPDFPHRYPRNTELVWRLVAPNNMRIQLTFDQRFGLEDPEDGICKYDFVELEDLTEKSILGRWCGSQSAPASLTSKGSQIRIRFMSDEYFPSEPGFSIRYSPLPVSVSEPEVPAVIPPSQQGVEELSEAVAGLDSVEEVMKFLEPERWQLDMEELYKPTWHVLGKSFLHNKKARGGADLNLLREEVRLYSCTPRNFSVSLREELKRTDAIFWPSCLLVKRCGGNCACCSHRCFDCQCVPARVTKKYHEVLLLKHRSGVRGLQKSMTDVLLEHHEECACVCKDDWD</sequence>
<feature type="signal peptide" evidence="14">
    <location>
        <begin position="1"/>
        <end position="42"/>
    </location>
</feature>
<dbReference type="PROSITE" id="PS50278">
    <property type="entry name" value="PDGF_2"/>
    <property type="match status" value="1"/>
</dbReference>
<dbReference type="SMART" id="SM00042">
    <property type="entry name" value="CUB"/>
    <property type="match status" value="1"/>
</dbReference>
<evidence type="ECO:0000256" key="7">
    <source>
        <dbReference type="ARBA" id="ARBA00022729"/>
    </source>
</evidence>